<evidence type="ECO:0000259" key="5">
    <source>
        <dbReference type="Pfam" id="PF00561"/>
    </source>
</evidence>
<protein>
    <submittedName>
        <fullName evidence="7">Tripeptidyl aminopeptidase</fullName>
        <ecNumber evidence="7">3.4.14.-</ecNumber>
    </submittedName>
</protein>
<dbReference type="KEGG" id="cee:CENDO_09600"/>
<dbReference type="PANTHER" id="PTHR43248:SF29">
    <property type="entry name" value="TRIPEPTIDYL AMINOPEPTIDASE"/>
    <property type="match status" value="1"/>
</dbReference>
<organism evidence="7 8">
    <name type="scientific">Corynebacterium endometrii</name>
    <dbReference type="NCBI Taxonomy" id="2488819"/>
    <lineage>
        <taxon>Bacteria</taxon>
        <taxon>Bacillati</taxon>
        <taxon>Actinomycetota</taxon>
        <taxon>Actinomycetes</taxon>
        <taxon>Mycobacteriales</taxon>
        <taxon>Corynebacteriaceae</taxon>
        <taxon>Corynebacterium</taxon>
    </lineage>
</organism>
<sequence precursor="true">MFSPARKITAALASAAATAALLTIGAATAPAAAAAPAITWEDCPEQVTVPGAECGRVEVPTYYDHPERGTISVGFVRVKASNPSAKRGTLFTNPGGPGGDAYSYVGHDSIPWPDAVTAEWDRVAVQPRGLPGSTPLDCTKPGKGATVLDQLFRGGAWNRASCEEGTPGYTRAITTENTARDWEMVRQALQLEKISIVGLSYGTFLGSVYATLFPHNTDRVVLDSAMSPSLAWNGVLVSQQRGYEKAMEDFFSYVARNNDTYKMGTTPLQVYERWSYKVASESGVRPTALPPRAKIGDLPPGLEFAGQPGVHIMNATGQLRVEAEHLADKAANPAGNQILSTTLSLTRQIIPQPTQWEMLANHISNREPIDLGTPSQEQALEAFMAQAQATSMQAMILCNENTVAGNPALLPEYYWSALVTYDPFRSLNAAYGSGQMCEGTPPHTKAPALNGSQLAVRPLQISATGDPQTPYAYHGEMARQMGASVVTVDGPGHGHFANGNATVDAIVTEYLRTGSATAQTVPGVI</sequence>
<dbReference type="OrthoDB" id="4447445at2"/>
<keyword evidence="7" id="KW-0645">Protease</keyword>
<accession>A0A4P7QHK6</accession>
<evidence type="ECO:0000313" key="7">
    <source>
        <dbReference type="EMBL" id="QCB29175.1"/>
    </source>
</evidence>
<gene>
    <name evidence="7" type="primary">tap</name>
    <name evidence="7" type="ORF">CENDO_09600</name>
</gene>
<keyword evidence="2 4" id="KW-0732">Signal</keyword>
<keyword evidence="3 7" id="KW-0378">Hydrolase</keyword>
<feature type="signal peptide" evidence="4">
    <location>
        <begin position="1"/>
        <end position="19"/>
    </location>
</feature>
<dbReference type="RefSeq" id="WP_136141804.1">
    <property type="nucleotide sequence ID" value="NZ_CP039247.1"/>
</dbReference>
<evidence type="ECO:0000313" key="8">
    <source>
        <dbReference type="Proteomes" id="UP000296352"/>
    </source>
</evidence>
<dbReference type="PANTHER" id="PTHR43248">
    <property type="entry name" value="2-SUCCINYL-6-HYDROXY-2,4-CYCLOHEXADIENE-1-CARBOXYLATE SYNTHASE"/>
    <property type="match status" value="1"/>
</dbReference>
<dbReference type="InterPro" id="IPR000073">
    <property type="entry name" value="AB_hydrolase_1"/>
</dbReference>
<dbReference type="InterPro" id="IPR051601">
    <property type="entry name" value="Serine_prot/Carboxylest_S33"/>
</dbReference>
<dbReference type="Pfam" id="PF08386">
    <property type="entry name" value="Abhydrolase_4"/>
    <property type="match status" value="1"/>
</dbReference>
<proteinExistence type="inferred from homology"/>
<name>A0A4P7QHK6_9CORY</name>
<evidence type="ECO:0000259" key="6">
    <source>
        <dbReference type="Pfam" id="PF08386"/>
    </source>
</evidence>
<dbReference type="EC" id="3.4.14.-" evidence="7"/>
<reference evidence="7 8" key="1">
    <citation type="submission" date="2019-04" db="EMBL/GenBank/DDBJ databases">
        <title>Corynebacterium endometrii sp. nov., isolated from the uterus of a cow with endometritis.</title>
        <authorList>
            <person name="Ballas P."/>
            <person name="Ruckert C."/>
            <person name="Wagener K."/>
            <person name="Drillich M."/>
            <person name="Kaempfer P."/>
            <person name="Busse H.-J."/>
            <person name="Ehling-Schulz M."/>
        </authorList>
    </citation>
    <scope>NUCLEOTIDE SEQUENCE [LARGE SCALE GENOMIC DNA]</scope>
    <source>
        <strain evidence="7 8">LMM-1653</strain>
    </source>
</reference>
<keyword evidence="7" id="KW-0031">Aminopeptidase</keyword>
<evidence type="ECO:0000256" key="1">
    <source>
        <dbReference type="ARBA" id="ARBA00010088"/>
    </source>
</evidence>
<feature type="domain" description="AB hydrolase-1" evidence="5">
    <location>
        <begin position="94"/>
        <end position="262"/>
    </location>
</feature>
<dbReference type="Pfam" id="PF00561">
    <property type="entry name" value="Abhydrolase_1"/>
    <property type="match status" value="1"/>
</dbReference>
<keyword evidence="8" id="KW-1185">Reference proteome</keyword>
<dbReference type="Proteomes" id="UP000296352">
    <property type="component" value="Chromosome"/>
</dbReference>
<dbReference type="EMBL" id="CP039247">
    <property type="protein sequence ID" value="QCB29175.1"/>
    <property type="molecule type" value="Genomic_DNA"/>
</dbReference>
<dbReference type="AlphaFoldDB" id="A0A4P7QHK6"/>
<evidence type="ECO:0000256" key="4">
    <source>
        <dbReference type="SAM" id="SignalP"/>
    </source>
</evidence>
<dbReference type="InterPro" id="IPR029058">
    <property type="entry name" value="AB_hydrolase_fold"/>
</dbReference>
<feature type="domain" description="Peptidase S33 tripeptidyl aminopeptidase-like C-terminal" evidence="6">
    <location>
        <begin position="432"/>
        <end position="518"/>
    </location>
</feature>
<evidence type="ECO:0000256" key="3">
    <source>
        <dbReference type="ARBA" id="ARBA00022801"/>
    </source>
</evidence>
<dbReference type="InterPro" id="IPR013595">
    <property type="entry name" value="Pept_S33_TAP-like_C"/>
</dbReference>
<dbReference type="Gene3D" id="3.40.50.1820">
    <property type="entry name" value="alpha/beta hydrolase"/>
    <property type="match status" value="1"/>
</dbReference>
<feature type="chain" id="PRO_5038881309" evidence="4">
    <location>
        <begin position="20"/>
        <end position="525"/>
    </location>
</feature>
<dbReference type="GO" id="GO:0004177">
    <property type="term" value="F:aminopeptidase activity"/>
    <property type="evidence" value="ECO:0007669"/>
    <property type="project" value="UniProtKB-KW"/>
</dbReference>
<evidence type="ECO:0000256" key="2">
    <source>
        <dbReference type="ARBA" id="ARBA00022729"/>
    </source>
</evidence>
<dbReference type="SUPFAM" id="SSF53474">
    <property type="entry name" value="alpha/beta-Hydrolases"/>
    <property type="match status" value="1"/>
</dbReference>
<comment type="similarity">
    <text evidence="1">Belongs to the peptidase S33 family.</text>
</comment>